<sequence>MEIDSQLRIESQGGQHWVGDGAKAESCMKEAAKESCNDTDTGLSAATEPVDVAIDSELGIGTSVQVMEVELDKTELNCAVDSRTNEVSDNTELQLPIECHVKDVMEVNDSKSCPNIQLKEFAQSEPCTESKSCPEMQLSKVAESEPCAGINAKENSSTARQEPFAKNHPNEAVEEHFVRDLVEAANDAELEPKEVVNDSEIEPWAEDHAAKLIDNGNLQLVPGSNEVKAAPNDIGLEHCSKSEVKEPSNDDIYSEVSNPNLSPKHVSSSLTISSQPLDVLGSDHGGCAEITSSCFQRSYADGSFCEEEQSKCKLESVSTARVVLEIPKHMRPTGIRKITFKFSKRKEDKDNDLPVAVKPLTSDVFPDDMYDDQLSVSAAQRSTTNSFDNQDCNTLETADMSLSMEGRESHVTRSPSSSVPNRELKMSKKIIPDNYPTNVKKLLSTGILEGARVKYISPSGEKEIPGIIKGCGYLCGCCLCNFSKVVSAYEFELHAGTKTRHPNNHIYLENGKPIYSIIQEMRSTPFSMLDGVVRAVAGSSVNEEHFQIWKANIQHSSDVAYADSVCQSKHFGMYPTTSHEGSPRPASCNYPHTTASNQQSYMELPIERKRLLKKPRHNFSNPFWEQKKAAEGGHRKRDNDLHKLLFMPNGLPDGTSLAYYSKGKRILGGYKQGNGIVCSCCNTEISPSQFEAHAGWAAKRQPYRHIYTSSGLTLHDIALMLANGQNLASSGSDDMCAVCGDGGELIICNGCPRAFHAGCLGLQCHPAEDWHCSYCRDKFGPGKKASGESRPIIIRLKRVVKAPEFEPGGCIICRSQDFSAVKFDDRTVIICDQCEKEYHVGCLRETGMCDLKELPEDKWFCCDDCHKIFEALQNLACSGPEIIPASVSDTLYKKHTTIGLNDGSESEIQWCILSGKSRFPEHLLLLSRAAAIFRECFDPIVAKSGRDLIPVMVYGRNISGQEFSGMYCVVLIIKSVVVSAALLRIFGREVAELPLVATNQENQGKGYFQALFSCIERLLSSMSVKHLVLPAAEEAEPMWTNKLGFRKTSYEQMLKYTRDYQLTIFKGTSLLEKDVQQQ</sequence>
<dbReference type="STRING" id="429701.A0A2G9H121"/>
<dbReference type="GO" id="GO:0003682">
    <property type="term" value="F:chromatin binding"/>
    <property type="evidence" value="ECO:0007669"/>
    <property type="project" value="TreeGrafter"/>
</dbReference>
<dbReference type="SMART" id="SM00249">
    <property type="entry name" value="PHD"/>
    <property type="match status" value="2"/>
</dbReference>
<dbReference type="EMBL" id="NKXS01003000">
    <property type="protein sequence ID" value="PIN11203.1"/>
    <property type="molecule type" value="Genomic_DNA"/>
</dbReference>
<evidence type="ECO:0000313" key="10">
    <source>
        <dbReference type="Proteomes" id="UP000231279"/>
    </source>
</evidence>
<keyword evidence="9" id="KW-0012">Acyltransferase</keyword>
<keyword evidence="2" id="KW-0479">Metal-binding</keyword>
<accession>A0A2G9H121</accession>
<feature type="domain" description="PHD-type" evidence="8">
    <location>
        <begin position="733"/>
        <end position="778"/>
    </location>
</feature>
<evidence type="ECO:0000256" key="5">
    <source>
        <dbReference type="ARBA" id="ARBA00023242"/>
    </source>
</evidence>
<dbReference type="EC" id="2.3.1.48" evidence="9"/>
<name>A0A2G9H121_9LAMI</name>
<dbReference type="Pfam" id="PF16135">
    <property type="entry name" value="TDBD"/>
    <property type="match status" value="2"/>
</dbReference>
<dbReference type="InterPro" id="IPR032308">
    <property type="entry name" value="TDBD"/>
</dbReference>
<dbReference type="PROSITE" id="PS01359">
    <property type="entry name" value="ZF_PHD_1"/>
    <property type="match status" value="2"/>
</dbReference>
<proteinExistence type="predicted"/>
<dbReference type="InterPro" id="IPR019786">
    <property type="entry name" value="Zinc_finger_PHD-type_CS"/>
</dbReference>
<dbReference type="InterPro" id="IPR013083">
    <property type="entry name" value="Znf_RING/FYVE/PHD"/>
</dbReference>
<dbReference type="GO" id="GO:0045944">
    <property type="term" value="P:positive regulation of transcription by RNA polymerase II"/>
    <property type="evidence" value="ECO:0007669"/>
    <property type="project" value="TreeGrafter"/>
</dbReference>
<dbReference type="GO" id="GO:0000977">
    <property type="term" value="F:RNA polymerase II transcription regulatory region sequence-specific DNA binding"/>
    <property type="evidence" value="ECO:0007669"/>
    <property type="project" value="TreeGrafter"/>
</dbReference>
<dbReference type="SUPFAM" id="SSF57903">
    <property type="entry name" value="FYVE/PHD zinc finger"/>
    <property type="match status" value="2"/>
</dbReference>
<evidence type="ECO:0000256" key="7">
    <source>
        <dbReference type="SAM" id="MobiDB-lite"/>
    </source>
</evidence>
<evidence type="ECO:0000259" key="8">
    <source>
        <dbReference type="PROSITE" id="PS50016"/>
    </source>
</evidence>
<organism evidence="9 10">
    <name type="scientific">Handroanthus impetiginosus</name>
    <dbReference type="NCBI Taxonomy" id="429701"/>
    <lineage>
        <taxon>Eukaryota</taxon>
        <taxon>Viridiplantae</taxon>
        <taxon>Streptophyta</taxon>
        <taxon>Embryophyta</taxon>
        <taxon>Tracheophyta</taxon>
        <taxon>Spermatophyta</taxon>
        <taxon>Magnoliopsida</taxon>
        <taxon>eudicotyledons</taxon>
        <taxon>Gunneridae</taxon>
        <taxon>Pentapetalae</taxon>
        <taxon>asterids</taxon>
        <taxon>lamiids</taxon>
        <taxon>Lamiales</taxon>
        <taxon>Bignoniaceae</taxon>
        <taxon>Crescentiina</taxon>
        <taxon>Tabebuia alliance</taxon>
        <taxon>Handroanthus</taxon>
    </lineage>
</organism>
<evidence type="ECO:0000256" key="4">
    <source>
        <dbReference type="ARBA" id="ARBA00022833"/>
    </source>
</evidence>
<dbReference type="GO" id="GO:0061733">
    <property type="term" value="F:protein-lysine-acetyltransferase activity"/>
    <property type="evidence" value="ECO:0007669"/>
    <property type="project" value="UniProtKB-EC"/>
</dbReference>
<reference evidence="10" key="1">
    <citation type="journal article" date="2018" name="Gigascience">
        <title>Genome assembly of the Pink Ipe (Handroanthus impetiginosus, Bignoniaceae), a highly valued, ecologically keystone Neotropical timber forest tree.</title>
        <authorList>
            <person name="Silva-Junior O.B."/>
            <person name="Grattapaglia D."/>
            <person name="Novaes E."/>
            <person name="Collevatti R.G."/>
        </authorList>
    </citation>
    <scope>NUCLEOTIDE SEQUENCE [LARGE SCALE GENOMIC DNA]</scope>
    <source>
        <strain evidence="10">cv. UFG-1</strain>
    </source>
</reference>
<keyword evidence="4" id="KW-0862">Zinc</keyword>
<dbReference type="InterPro" id="IPR016181">
    <property type="entry name" value="Acyl_CoA_acyltransferase"/>
</dbReference>
<dbReference type="CDD" id="cd15539">
    <property type="entry name" value="PHD1_AIRE"/>
    <property type="match status" value="1"/>
</dbReference>
<dbReference type="SUPFAM" id="SSF55729">
    <property type="entry name" value="Acyl-CoA N-acyltransferases (Nat)"/>
    <property type="match status" value="1"/>
</dbReference>
<dbReference type="AlphaFoldDB" id="A0A2G9H121"/>
<keyword evidence="10" id="KW-1185">Reference proteome</keyword>
<dbReference type="OrthoDB" id="1903104at2759"/>
<dbReference type="Gene3D" id="3.30.40.10">
    <property type="entry name" value="Zinc/RING finger domain, C3HC4 (zinc finger)"/>
    <property type="match status" value="2"/>
</dbReference>
<dbReference type="InterPro" id="IPR001965">
    <property type="entry name" value="Znf_PHD"/>
</dbReference>
<evidence type="ECO:0000313" key="9">
    <source>
        <dbReference type="EMBL" id="PIN11203.1"/>
    </source>
</evidence>
<dbReference type="InterPro" id="IPR019787">
    <property type="entry name" value="Znf_PHD-finger"/>
</dbReference>
<dbReference type="GO" id="GO:0042393">
    <property type="term" value="F:histone binding"/>
    <property type="evidence" value="ECO:0007669"/>
    <property type="project" value="TreeGrafter"/>
</dbReference>
<dbReference type="Proteomes" id="UP000231279">
    <property type="component" value="Unassembled WGS sequence"/>
</dbReference>
<evidence type="ECO:0000256" key="2">
    <source>
        <dbReference type="ARBA" id="ARBA00022723"/>
    </source>
</evidence>
<keyword evidence="3 6" id="KW-0863">Zinc-finger</keyword>
<evidence type="ECO:0000256" key="6">
    <source>
        <dbReference type="PROSITE-ProRule" id="PRU00146"/>
    </source>
</evidence>
<protein>
    <submittedName>
        <fullName evidence="9">Histone acetyltransferase</fullName>
        <ecNumber evidence="9">2.3.1.48</ecNumber>
    </submittedName>
</protein>
<keyword evidence="9" id="KW-0808">Transferase</keyword>
<evidence type="ECO:0000256" key="1">
    <source>
        <dbReference type="ARBA" id="ARBA00004123"/>
    </source>
</evidence>
<comment type="subcellular location">
    <subcellularLocation>
        <location evidence="1">Nucleus</location>
    </subcellularLocation>
</comment>
<dbReference type="PANTHER" id="PTHR47025:SF7">
    <property type="entry name" value="ACYL-COA N-ACYLTRANSFERASE WITH RING_FYVE_PHD-TYPE ZINC FINGER DOMAIN-CONTAINING PROTEIN"/>
    <property type="match status" value="1"/>
</dbReference>
<comment type="caution">
    <text evidence="9">The sequence shown here is derived from an EMBL/GenBank/DDBJ whole genome shotgun (WGS) entry which is preliminary data.</text>
</comment>
<dbReference type="FunFam" id="3.30.40.10:FF:000413">
    <property type="entry name" value="PHD zinc finger protein"/>
    <property type="match status" value="1"/>
</dbReference>
<dbReference type="PANTHER" id="PTHR47025">
    <property type="entry name" value="AUTOIMMUNE REGULATOR"/>
    <property type="match status" value="1"/>
</dbReference>
<gene>
    <name evidence="9" type="ORF">CDL12_16204</name>
</gene>
<keyword evidence="5" id="KW-0539">Nucleus</keyword>
<feature type="region of interest" description="Disordered" evidence="7">
    <location>
        <begin position="403"/>
        <end position="422"/>
    </location>
</feature>
<dbReference type="GO" id="GO:0005634">
    <property type="term" value="C:nucleus"/>
    <property type="evidence" value="ECO:0007669"/>
    <property type="project" value="UniProtKB-SubCell"/>
</dbReference>
<dbReference type="InterPro" id="IPR056511">
    <property type="entry name" value="IDM1_C"/>
</dbReference>
<dbReference type="Gene3D" id="3.40.630.30">
    <property type="match status" value="1"/>
</dbReference>
<dbReference type="Pfam" id="PF23209">
    <property type="entry name" value="IDM1_C"/>
    <property type="match status" value="1"/>
</dbReference>
<dbReference type="InterPro" id="IPR011011">
    <property type="entry name" value="Znf_FYVE_PHD"/>
</dbReference>
<dbReference type="PROSITE" id="PS50016">
    <property type="entry name" value="ZF_PHD_2"/>
    <property type="match status" value="2"/>
</dbReference>
<evidence type="ECO:0000256" key="3">
    <source>
        <dbReference type="ARBA" id="ARBA00022771"/>
    </source>
</evidence>
<feature type="domain" description="PHD-type" evidence="8">
    <location>
        <begin position="807"/>
        <end position="868"/>
    </location>
</feature>
<dbReference type="GO" id="GO:0008270">
    <property type="term" value="F:zinc ion binding"/>
    <property type="evidence" value="ECO:0007669"/>
    <property type="project" value="UniProtKB-KW"/>
</dbReference>